<dbReference type="AlphaFoldDB" id="A0A0R3TUK4"/>
<dbReference type="GO" id="GO:0005085">
    <property type="term" value="F:guanyl-nucleotide exchange factor activity"/>
    <property type="evidence" value="ECO:0007669"/>
    <property type="project" value="InterPro"/>
</dbReference>
<dbReference type="PANTHER" id="PTHR45653:SF10">
    <property type="entry name" value="MYOBLAST CITY, ISOFORM B"/>
    <property type="match status" value="1"/>
</dbReference>
<sequence length="694" mass="78103">MMIWSPVTDDVKWRRVICKLNDPSLPKSLSLSLGDWVYVDQISKADDKSDSTQWYYGFKCGASRICGIFPVACTEKPSDFEDPELYAEIMSFLPMAQQLFSVGDRRIFLKASVYLQEMAICQSKSNLSFSTSESKLHNCDVLEFLSLCERYIGFPLQMRIPNPLSFVSVHLYDKYLQSENVSKERERPKRDLFNISVHFDRCPSAAVTLYLASQSIRLPESNSVGNGSDQDNHLINLPNHLIEFLRGNDDGIALGSVSPANLHFSDFCRISENVTIDGFRSDYKTSVIFSELKPFNPSDTRILLVIMVDKVGSSVTKRGRNVSTDVRLPVGDCDKLRRPVAVGCVDITKDVLPTVLPFHTPFRSFDRRSRNSFTSSTRVVSLRSSLESSHADILAKLANETRSSVWDLIPSTGVVKSTDQVTSNSVLPPSYPSSQSTNSGGEISDELEIEIKDIKMVDLQSYHLIKRFYPGSLISRPYGIIEGNFSTTETIRNDFFVTLKSAVFDKTSSRKEYNVEVEISLRDPQGRPFPWIEGAGETPYVSSISASRSQPRWNELIRIAIPWSMDYPSLTSPHDPFSRLANIMDSSSVTEDHIEPTVSSSSSQRSSGDSGIFSRKSPTSAHLRFVVRHRSIISVGFMRSGRLRWLRSPSPSFGREFMPLYDSGKQQRRKRAWLLSSLIAFTLLHGFISFSSVE</sequence>
<dbReference type="PROSITE" id="PS51650">
    <property type="entry name" value="C2_DOCK"/>
    <property type="match status" value="1"/>
</dbReference>
<dbReference type="GO" id="GO:0007264">
    <property type="term" value="P:small GTPase-mediated signal transduction"/>
    <property type="evidence" value="ECO:0007669"/>
    <property type="project" value="InterPro"/>
</dbReference>
<dbReference type="STRING" id="102285.A0A0R3TUK4"/>
<evidence type="ECO:0000313" key="4">
    <source>
        <dbReference type="EMBL" id="VDO10457.1"/>
    </source>
</evidence>
<protein>
    <submittedName>
        <fullName evidence="6">C2 DOCK-type domain-containing protein</fullName>
    </submittedName>
</protein>
<dbReference type="GO" id="GO:0007520">
    <property type="term" value="P:myoblast fusion"/>
    <property type="evidence" value="ECO:0007669"/>
    <property type="project" value="TreeGrafter"/>
</dbReference>
<comment type="similarity">
    <text evidence="1">Belongs to the DOCK family.</text>
</comment>
<evidence type="ECO:0000313" key="6">
    <source>
        <dbReference type="WBParaSite" id="HNAJ_0001144801-mRNA-1"/>
    </source>
</evidence>
<dbReference type="EMBL" id="UZAE01013578">
    <property type="protein sequence ID" value="VDO10457.1"/>
    <property type="molecule type" value="Genomic_DNA"/>
</dbReference>
<dbReference type="WBParaSite" id="HNAJ_0001144801-mRNA-1">
    <property type="protein sequence ID" value="HNAJ_0001144801-mRNA-1"/>
    <property type="gene ID" value="HNAJ_0001144801"/>
</dbReference>
<dbReference type="GO" id="GO:0031267">
    <property type="term" value="F:small GTPase binding"/>
    <property type="evidence" value="ECO:0007669"/>
    <property type="project" value="TreeGrafter"/>
</dbReference>
<evidence type="ECO:0000259" key="3">
    <source>
        <dbReference type="PROSITE" id="PS51650"/>
    </source>
</evidence>
<keyword evidence="5" id="KW-1185">Reference proteome</keyword>
<dbReference type="GO" id="GO:0005886">
    <property type="term" value="C:plasma membrane"/>
    <property type="evidence" value="ECO:0007669"/>
    <property type="project" value="TreeGrafter"/>
</dbReference>
<name>A0A0R3TUK4_RODNA</name>
<feature type="region of interest" description="Disordered" evidence="2">
    <location>
        <begin position="591"/>
        <end position="616"/>
    </location>
</feature>
<dbReference type="InterPro" id="IPR026791">
    <property type="entry name" value="DOCK"/>
</dbReference>
<dbReference type="InterPro" id="IPR035892">
    <property type="entry name" value="C2_domain_sf"/>
</dbReference>
<dbReference type="PANTHER" id="PTHR45653">
    <property type="entry name" value="DEDICATOR OF CYTOKINESIS"/>
    <property type="match status" value="1"/>
</dbReference>
<feature type="region of interest" description="Disordered" evidence="2">
    <location>
        <begin position="419"/>
        <end position="442"/>
    </location>
</feature>
<organism evidence="6">
    <name type="scientific">Rodentolepis nana</name>
    <name type="common">Dwarf tapeworm</name>
    <name type="synonym">Hymenolepis nana</name>
    <dbReference type="NCBI Taxonomy" id="102285"/>
    <lineage>
        <taxon>Eukaryota</taxon>
        <taxon>Metazoa</taxon>
        <taxon>Spiralia</taxon>
        <taxon>Lophotrochozoa</taxon>
        <taxon>Platyhelminthes</taxon>
        <taxon>Cestoda</taxon>
        <taxon>Eucestoda</taxon>
        <taxon>Cyclophyllidea</taxon>
        <taxon>Hymenolepididae</taxon>
        <taxon>Rodentolepis</taxon>
    </lineage>
</organism>
<dbReference type="InterPro" id="IPR027007">
    <property type="entry name" value="C2_DOCK-type_domain"/>
</dbReference>
<dbReference type="GO" id="GO:0016477">
    <property type="term" value="P:cell migration"/>
    <property type="evidence" value="ECO:0007669"/>
    <property type="project" value="TreeGrafter"/>
</dbReference>
<evidence type="ECO:0000256" key="1">
    <source>
        <dbReference type="PROSITE-ProRule" id="PRU00983"/>
    </source>
</evidence>
<accession>A0A0R3TUK4</accession>
<dbReference type="GO" id="GO:0005737">
    <property type="term" value="C:cytoplasm"/>
    <property type="evidence" value="ECO:0007669"/>
    <property type="project" value="TreeGrafter"/>
</dbReference>
<feature type="domain" description="C2 DOCK-type" evidence="3">
    <location>
        <begin position="492"/>
        <end position="694"/>
    </location>
</feature>
<reference evidence="6" key="1">
    <citation type="submission" date="2017-02" db="UniProtKB">
        <authorList>
            <consortium name="WormBaseParasite"/>
        </authorList>
    </citation>
    <scope>IDENTIFICATION</scope>
</reference>
<evidence type="ECO:0000313" key="5">
    <source>
        <dbReference type="Proteomes" id="UP000278807"/>
    </source>
</evidence>
<proteinExistence type="inferred from homology"/>
<feature type="compositionally biased region" description="Polar residues" evidence="2">
    <location>
        <begin position="419"/>
        <end position="441"/>
    </location>
</feature>
<evidence type="ECO:0000256" key="2">
    <source>
        <dbReference type="SAM" id="MobiDB-lite"/>
    </source>
</evidence>
<gene>
    <name evidence="4" type="ORF">HNAJ_LOCUS11438</name>
</gene>
<dbReference type="OrthoDB" id="18896at2759"/>
<reference evidence="4 5" key="2">
    <citation type="submission" date="2018-11" db="EMBL/GenBank/DDBJ databases">
        <authorList>
            <consortium name="Pathogen Informatics"/>
        </authorList>
    </citation>
    <scope>NUCLEOTIDE SEQUENCE [LARGE SCALE GENOMIC DNA]</scope>
</reference>
<feature type="compositionally biased region" description="Low complexity" evidence="2">
    <location>
        <begin position="599"/>
        <end position="614"/>
    </location>
</feature>
<dbReference type="Gene3D" id="2.60.40.150">
    <property type="entry name" value="C2 domain"/>
    <property type="match status" value="1"/>
</dbReference>
<dbReference type="Proteomes" id="UP000278807">
    <property type="component" value="Unassembled WGS sequence"/>
</dbReference>
<dbReference type="Pfam" id="PF14429">
    <property type="entry name" value="DOCK-C2"/>
    <property type="match status" value="1"/>
</dbReference>